<accession>A0AAN8A1Y7</accession>
<dbReference type="GO" id="GO:0003676">
    <property type="term" value="F:nucleic acid binding"/>
    <property type="evidence" value="ECO:0007669"/>
    <property type="project" value="InterPro"/>
</dbReference>
<dbReference type="Pfam" id="PF13821">
    <property type="entry name" value="DUF4187"/>
    <property type="match status" value="1"/>
</dbReference>
<dbReference type="Proteomes" id="UP001310594">
    <property type="component" value="Unassembled WGS sequence"/>
</dbReference>
<dbReference type="InterPro" id="IPR039249">
    <property type="entry name" value="GPATCH11"/>
</dbReference>
<comment type="caution">
    <text evidence="3">The sequence shown here is derived from an EMBL/GenBank/DDBJ whole genome shotgun (WGS) entry which is preliminary data.</text>
</comment>
<dbReference type="SMART" id="SM00443">
    <property type="entry name" value="G_patch"/>
    <property type="match status" value="1"/>
</dbReference>
<gene>
    <name evidence="3" type="ORF">LTR97_008075</name>
</gene>
<evidence type="ECO:0000313" key="3">
    <source>
        <dbReference type="EMBL" id="KAK5696771.1"/>
    </source>
</evidence>
<feature type="region of interest" description="Disordered" evidence="1">
    <location>
        <begin position="95"/>
        <end position="187"/>
    </location>
</feature>
<feature type="region of interest" description="Disordered" evidence="1">
    <location>
        <begin position="1"/>
        <end position="65"/>
    </location>
</feature>
<reference evidence="3" key="1">
    <citation type="submission" date="2023-08" db="EMBL/GenBank/DDBJ databases">
        <title>Black Yeasts Isolated from many extreme environments.</title>
        <authorList>
            <person name="Coleine C."/>
            <person name="Stajich J.E."/>
            <person name="Selbmann L."/>
        </authorList>
    </citation>
    <scope>NUCLEOTIDE SEQUENCE</scope>
    <source>
        <strain evidence="3">CCFEE 5810</strain>
    </source>
</reference>
<dbReference type="PANTHER" id="PTHR21032">
    <property type="entry name" value="G PATCH DOMAIN-CONTAINING PROTEIN 11"/>
    <property type="match status" value="1"/>
</dbReference>
<evidence type="ECO:0000313" key="4">
    <source>
        <dbReference type="Proteomes" id="UP001310594"/>
    </source>
</evidence>
<feature type="compositionally biased region" description="Basic and acidic residues" evidence="1">
    <location>
        <begin position="99"/>
        <end position="152"/>
    </location>
</feature>
<dbReference type="InterPro" id="IPR000467">
    <property type="entry name" value="G_patch_dom"/>
</dbReference>
<proteinExistence type="predicted"/>
<dbReference type="AlphaFoldDB" id="A0AAN8A1Y7"/>
<dbReference type="InterPro" id="IPR025239">
    <property type="entry name" value="DUF4187"/>
</dbReference>
<evidence type="ECO:0000256" key="1">
    <source>
        <dbReference type="SAM" id="MobiDB-lite"/>
    </source>
</evidence>
<dbReference type="PROSITE" id="PS50174">
    <property type="entry name" value="G_PATCH"/>
    <property type="match status" value="1"/>
</dbReference>
<sequence>MASDDGEDDYLSMAFGEPATPAKETSLQRTTRLKKEAAERGRVLSKKELAEQAKAKREAALATQLDSSNKGAKMMAKMGFKGGALGKTENARTQPIEILMKDDKGGIGMDSEKKRKLREAADEIEGQHKRKKVDEDEYRQRTRDEREERKAEGQMWSAMRTLESFDTDGVDGGEVKPHDPKVQSPPLHSVNILWRPLAKQRLEKERERHYEDPDADSDDKIALGTGVEELDEENSELTDYEALKPAERLERILDELRQKYHYCFWCKHRYSDEGMEDCPGLTEDEHG</sequence>
<feature type="compositionally biased region" description="Basic and acidic residues" evidence="1">
    <location>
        <begin position="33"/>
        <end position="59"/>
    </location>
</feature>
<protein>
    <recommendedName>
        <fullName evidence="2">G-patch domain-containing protein</fullName>
    </recommendedName>
</protein>
<name>A0AAN8A1Y7_9PEZI</name>
<dbReference type="EMBL" id="JAVRQU010000012">
    <property type="protein sequence ID" value="KAK5696771.1"/>
    <property type="molecule type" value="Genomic_DNA"/>
</dbReference>
<dbReference type="GO" id="GO:0000776">
    <property type="term" value="C:kinetochore"/>
    <property type="evidence" value="ECO:0007669"/>
    <property type="project" value="TreeGrafter"/>
</dbReference>
<feature type="compositionally biased region" description="Acidic residues" evidence="1">
    <location>
        <begin position="1"/>
        <end position="10"/>
    </location>
</feature>
<organism evidence="3 4">
    <name type="scientific">Elasticomyces elasticus</name>
    <dbReference type="NCBI Taxonomy" id="574655"/>
    <lineage>
        <taxon>Eukaryota</taxon>
        <taxon>Fungi</taxon>
        <taxon>Dikarya</taxon>
        <taxon>Ascomycota</taxon>
        <taxon>Pezizomycotina</taxon>
        <taxon>Dothideomycetes</taxon>
        <taxon>Dothideomycetidae</taxon>
        <taxon>Mycosphaerellales</taxon>
        <taxon>Teratosphaeriaceae</taxon>
        <taxon>Elasticomyces</taxon>
    </lineage>
</organism>
<dbReference type="Pfam" id="PF01585">
    <property type="entry name" value="G-patch"/>
    <property type="match status" value="1"/>
</dbReference>
<dbReference type="PANTHER" id="PTHR21032:SF0">
    <property type="entry name" value="G PATCH DOMAIN-CONTAINING PROTEIN 11"/>
    <property type="match status" value="1"/>
</dbReference>
<dbReference type="SMART" id="SM01173">
    <property type="entry name" value="DUF4187"/>
    <property type="match status" value="1"/>
</dbReference>
<evidence type="ECO:0000259" key="2">
    <source>
        <dbReference type="PROSITE" id="PS50174"/>
    </source>
</evidence>
<feature type="domain" description="G-patch" evidence="2">
    <location>
        <begin position="67"/>
        <end position="112"/>
    </location>
</feature>